<dbReference type="EMBL" id="VLKG01000002">
    <property type="protein sequence ID" value="TWH76768.1"/>
    <property type="molecule type" value="Genomic_DNA"/>
</dbReference>
<keyword evidence="1" id="KW-0732">Signal</keyword>
<evidence type="ECO:0000313" key="2">
    <source>
        <dbReference type="EMBL" id="TWH76768.1"/>
    </source>
</evidence>
<accession>A0A562J0P8</accession>
<sequence>MNRLNLIRSNLVIAGCLLATTTLASPDASTAYPHIPEPMVFDMMRPLGAKQGELEANVLTTTPWSGKDGNTHWAPEVEYTFADGLAIEFEFPAENSRLAEFKLGLQATFGTFNGGRSVHGAQYLGIYDRHQHRYSNSFVYTLGHRFNQRWSSMSMLGVSDLSLSSNDRNNPILNHALFYEATQSTTLGLEVNYLGGRDGHLLLMPQLHQKLTHNMNLQLGVGLNRERGESAQPELGIRLIREF</sequence>
<organism evidence="2 3">
    <name type="scientific">Azomonas agilis</name>
    <dbReference type="NCBI Taxonomy" id="116849"/>
    <lineage>
        <taxon>Bacteria</taxon>
        <taxon>Pseudomonadati</taxon>
        <taxon>Pseudomonadota</taxon>
        <taxon>Gammaproteobacteria</taxon>
        <taxon>Pseudomonadales</taxon>
        <taxon>Pseudomonadaceae</taxon>
        <taxon>Azomonas</taxon>
    </lineage>
</organism>
<comment type="caution">
    <text evidence="2">The sequence shown here is derived from an EMBL/GenBank/DDBJ whole genome shotgun (WGS) entry which is preliminary data.</text>
</comment>
<evidence type="ECO:0008006" key="4">
    <source>
        <dbReference type="Google" id="ProtNLM"/>
    </source>
</evidence>
<name>A0A562J0P8_9GAMM</name>
<dbReference type="Proteomes" id="UP000319627">
    <property type="component" value="Unassembled WGS sequence"/>
</dbReference>
<feature type="chain" id="PRO_5021843257" description="Outer membrane beta-barrel porin/alpha-amylase" evidence="1">
    <location>
        <begin position="25"/>
        <end position="243"/>
    </location>
</feature>
<keyword evidence="3" id="KW-1185">Reference proteome</keyword>
<feature type="signal peptide" evidence="1">
    <location>
        <begin position="1"/>
        <end position="24"/>
    </location>
</feature>
<dbReference type="AlphaFoldDB" id="A0A562J0P8"/>
<evidence type="ECO:0000313" key="3">
    <source>
        <dbReference type="Proteomes" id="UP000319627"/>
    </source>
</evidence>
<protein>
    <recommendedName>
        <fullName evidence="4">Outer membrane beta-barrel porin/alpha-amylase</fullName>
    </recommendedName>
</protein>
<proteinExistence type="predicted"/>
<reference evidence="2 3" key="1">
    <citation type="submission" date="2019-07" db="EMBL/GenBank/DDBJ databases">
        <title>Genomic Encyclopedia of Type Strains, Phase I: the one thousand microbial genomes (KMG-I) project.</title>
        <authorList>
            <person name="Kyrpides N."/>
        </authorList>
    </citation>
    <scope>NUCLEOTIDE SEQUENCE [LARGE SCALE GENOMIC DNA]</scope>
    <source>
        <strain evidence="2 3">DSM 375</strain>
    </source>
</reference>
<evidence type="ECO:0000256" key="1">
    <source>
        <dbReference type="SAM" id="SignalP"/>
    </source>
</evidence>
<gene>
    <name evidence="2" type="ORF">LX59_00813</name>
</gene>